<comment type="similarity">
    <text evidence="2">Belongs to the Mediator complex subunit 22 family.</text>
</comment>
<keyword evidence="7" id="KW-1185">Reference proteome</keyword>
<proteinExistence type="inferred from homology"/>
<reference evidence="6 7" key="1">
    <citation type="journal article" date="2018" name="Nat. Ecol. Evol.">
        <title>Pezizomycetes genomes reveal the molecular basis of ectomycorrhizal truffle lifestyle.</title>
        <authorList>
            <person name="Murat C."/>
            <person name="Payen T."/>
            <person name="Noel B."/>
            <person name="Kuo A."/>
            <person name="Morin E."/>
            <person name="Chen J."/>
            <person name="Kohler A."/>
            <person name="Krizsan K."/>
            <person name="Balestrini R."/>
            <person name="Da Silva C."/>
            <person name="Montanini B."/>
            <person name="Hainaut M."/>
            <person name="Levati E."/>
            <person name="Barry K.W."/>
            <person name="Belfiori B."/>
            <person name="Cichocki N."/>
            <person name="Clum A."/>
            <person name="Dockter R.B."/>
            <person name="Fauchery L."/>
            <person name="Guy J."/>
            <person name="Iotti M."/>
            <person name="Le Tacon F."/>
            <person name="Lindquist E.A."/>
            <person name="Lipzen A."/>
            <person name="Malagnac F."/>
            <person name="Mello A."/>
            <person name="Molinier V."/>
            <person name="Miyauchi S."/>
            <person name="Poulain J."/>
            <person name="Riccioni C."/>
            <person name="Rubini A."/>
            <person name="Sitrit Y."/>
            <person name="Splivallo R."/>
            <person name="Traeger S."/>
            <person name="Wang M."/>
            <person name="Zifcakova L."/>
            <person name="Wipf D."/>
            <person name="Zambonelli A."/>
            <person name="Paolocci F."/>
            <person name="Nowrousian M."/>
            <person name="Ottonello S."/>
            <person name="Baldrian P."/>
            <person name="Spatafora J.W."/>
            <person name="Henrissat B."/>
            <person name="Nagy L.G."/>
            <person name="Aury J.M."/>
            <person name="Wincker P."/>
            <person name="Grigoriev I.V."/>
            <person name="Bonfante P."/>
            <person name="Martin F.M."/>
        </authorList>
    </citation>
    <scope>NUCLEOTIDE SEQUENCE [LARGE SCALE GENOMIC DNA]</scope>
    <source>
        <strain evidence="6 7">120613-1</strain>
    </source>
</reference>
<dbReference type="InterPro" id="IPR009332">
    <property type="entry name" value="Med22"/>
</dbReference>
<keyword evidence="5" id="KW-0539">Nucleus</keyword>
<protein>
    <recommendedName>
        <fullName evidence="8">Mediator of RNA polymerase II transcription subunit 22</fullName>
    </recommendedName>
</protein>
<dbReference type="PANTHER" id="PTHR12434:SF6">
    <property type="entry name" value="MEDIATOR OF RNA POLYMERASE II TRANSCRIPTION SUBUNIT 22"/>
    <property type="match status" value="1"/>
</dbReference>
<keyword evidence="4" id="KW-0804">Transcription</keyword>
<dbReference type="PANTHER" id="PTHR12434">
    <property type="entry name" value="MEDIATOR OF RNA POLYMERASE II TRANSCRIPTION SUBUNIT 22"/>
    <property type="match status" value="1"/>
</dbReference>
<dbReference type="AlphaFoldDB" id="A0A3N4JZ45"/>
<dbReference type="EMBL" id="ML120369">
    <property type="protein sequence ID" value="RPB02172.1"/>
    <property type="molecule type" value="Genomic_DNA"/>
</dbReference>
<sequence length="141" mass="15206">MSDPSQGVRAGLQGRVNNNLDILLKRFESIIQLASVLPPLPPIPPGPPPRVLLISNQRTQVDGKDRTVTAAEAYQIKCHASSMIRAAEDLLALTRSLKEAWMFGQLGSELGVVDETTDHNAKEVGEALQKLATEEVGGLDL</sequence>
<dbReference type="STRING" id="1336337.A0A3N4JZ45"/>
<dbReference type="GO" id="GO:0003712">
    <property type="term" value="F:transcription coregulator activity"/>
    <property type="evidence" value="ECO:0007669"/>
    <property type="project" value="InterPro"/>
</dbReference>
<keyword evidence="3" id="KW-0805">Transcription regulation</keyword>
<name>A0A3N4JZ45_9PEZI</name>
<evidence type="ECO:0000313" key="7">
    <source>
        <dbReference type="Proteomes" id="UP000276215"/>
    </source>
</evidence>
<accession>A0A3N4JZ45</accession>
<evidence type="ECO:0000313" key="6">
    <source>
        <dbReference type="EMBL" id="RPB02172.1"/>
    </source>
</evidence>
<dbReference type="Pfam" id="PF06179">
    <property type="entry name" value="Med22"/>
    <property type="match status" value="1"/>
</dbReference>
<organism evidence="6 7">
    <name type="scientific">Choiromyces venosus 120613-1</name>
    <dbReference type="NCBI Taxonomy" id="1336337"/>
    <lineage>
        <taxon>Eukaryota</taxon>
        <taxon>Fungi</taxon>
        <taxon>Dikarya</taxon>
        <taxon>Ascomycota</taxon>
        <taxon>Pezizomycotina</taxon>
        <taxon>Pezizomycetes</taxon>
        <taxon>Pezizales</taxon>
        <taxon>Tuberaceae</taxon>
        <taxon>Choiromyces</taxon>
    </lineage>
</organism>
<dbReference type="Proteomes" id="UP000276215">
    <property type="component" value="Unassembled WGS sequence"/>
</dbReference>
<dbReference type="GO" id="GO:0016592">
    <property type="term" value="C:mediator complex"/>
    <property type="evidence" value="ECO:0007669"/>
    <property type="project" value="InterPro"/>
</dbReference>
<dbReference type="GO" id="GO:0006357">
    <property type="term" value="P:regulation of transcription by RNA polymerase II"/>
    <property type="evidence" value="ECO:0007669"/>
    <property type="project" value="InterPro"/>
</dbReference>
<evidence type="ECO:0008006" key="8">
    <source>
        <dbReference type="Google" id="ProtNLM"/>
    </source>
</evidence>
<evidence type="ECO:0000256" key="5">
    <source>
        <dbReference type="ARBA" id="ARBA00023242"/>
    </source>
</evidence>
<evidence type="ECO:0000256" key="2">
    <source>
        <dbReference type="ARBA" id="ARBA00005942"/>
    </source>
</evidence>
<evidence type="ECO:0000256" key="3">
    <source>
        <dbReference type="ARBA" id="ARBA00023015"/>
    </source>
</evidence>
<dbReference type="Gene3D" id="6.10.280.160">
    <property type="entry name" value="Mediator of RNA polymerase II transcription subunit 22"/>
    <property type="match status" value="1"/>
</dbReference>
<gene>
    <name evidence="6" type="ORF">L873DRAFT_491497</name>
</gene>
<evidence type="ECO:0000256" key="4">
    <source>
        <dbReference type="ARBA" id="ARBA00023163"/>
    </source>
</evidence>
<evidence type="ECO:0000256" key="1">
    <source>
        <dbReference type="ARBA" id="ARBA00004123"/>
    </source>
</evidence>
<dbReference type="OrthoDB" id="203279at2759"/>
<comment type="subcellular location">
    <subcellularLocation>
        <location evidence="1">Nucleus</location>
    </subcellularLocation>
</comment>